<feature type="compositionally biased region" description="Basic and acidic residues" evidence="1">
    <location>
        <begin position="833"/>
        <end position="848"/>
    </location>
</feature>
<evidence type="ECO:0000313" key="2">
    <source>
        <dbReference type="EMBL" id="ANQ05816.1"/>
    </source>
</evidence>
<dbReference type="VEuPathDB" id="PlasmoDB:PCOAH_00001830"/>
<feature type="region of interest" description="Disordered" evidence="1">
    <location>
        <begin position="754"/>
        <end position="800"/>
    </location>
</feature>
<protein>
    <submittedName>
        <fullName evidence="2">Uncharacterized protein</fullName>
    </submittedName>
</protein>
<feature type="compositionally biased region" description="Basic and acidic residues" evidence="1">
    <location>
        <begin position="376"/>
        <end position="403"/>
    </location>
</feature>
<feature type="region of interest" description="Disordered" evidence="1">
    <location>
        <begin position="1380"/>
        <end position="1477"/>
    </location>
</feature>
<feature type="region of interest" description="Disordered" evidence="1">
    <location>
        <begin position="1617"/>
        <end position="1644"/>
    </location>
</feature>
<dbReference type="GeneID" id="30906902"/>
<feature type="compositionally biased region" description="Basic residues" evidence="1">
    <location>
        <begin position="1091"/>
        <end position="1107"/>
    </location>
</feature>
<keyword evidence="3" id="KW-1185">Reference proteome</keyword>
<gene>
    <name evidence="2" type="ORF">PCOAH_00001830</name>
</gene>
<feature type="compositionally biased region" description="Basic and acidic residues" evidence="1">
    <location>
        <begin position="1454"/>
        <end position="1471"/>
    </location>
</feature>
<accession>A0A1B1DSP5</accession>
<organism evidence="2 3">
    <name type="scientific">Plasmodium coatneyi</name>
    <dbReference type="NCBI Taxonomy" id="208452"/>
    <lineage>
        <taxon>Eukaryota</taxon>
        <taxon>Sar</taxon>
        <taxon>Alveolata</taxon>
        <taxon>Apicomplexa</taxon>
        <taxon>Aconoidasida</taxon>
        <taxon>Haemosporida</taxon>
        <taxon>Plasmodiidae</taxon>
        <taxon>Plasmodium</taxon>
    </lineage>
</organism>
<feature type="compositionally biased region" description="Low complexity" evidence="1">
    <location>
        <begin position="1172"/>
        <end position="1186"/>
    </location>
</feature>
<sequence length="2072" mass="231746">MIVRSTRNHDAQREEEESGSREANVYWQEVNLGPKISITELDPWGEEEEEVWSVEGGHTDGGGTNMILVNEAKSLSSMGWKKNPLKEMEIPFGKEKNDEKNKKAEMESKKTCAGWKRNGFGTSNGTLLVSTHGDYRMNARLGIQHRVKKKNELGKNSVDTLNVRETITPGTHNWKGPLLSELKSACKMMTIKKCNKTIKSQIRVKECVKYTKNCKASFGKRTTSRMGTPHPFHCDPLKGETKWKKSEQGSISQSVHRRTPTGGRIKSVPKVKPQRRRSVKSATNKRIEPTKIKHVVKKPPRRMNHVAGKGEQRGEVSQRMGSANLRRNITGGEKMHLKRRSCRKSGPLSGRACSIRMGSTRGGETSPNYPRRGKTKMKEIGRKQVKENPKEKSNGERGKRENHSSTTVRSRIDDKRQELFRSFRQRLSAGSALKQLGGIPKGGKIPRELEREMRWGVMNTHVYTYVGSPSGEYGWDAPKNPQECEKDSSLLHQPLSSNTYEVNAPCAYDHVTHCGKGRERSNLKINTWSSDEIMRGTVPSSSGSSIRWISSRVNEPVMSGKRRSHSLNEKRESSSVNPLILTNDLRIKICYSNNYVDLRRMGGFSPHERVAPVTPGAVEEESSKHVTGKVSKYVAEAEPHVNYSVLSCHSEDHLLNVSDDLFLISQDSEKMKMNGYLEGVNSKETFDAEQGCTSNGRGGQMTESHTCMEGNLVHTSHFVKADKGKGTHPIGKVEEDVFPVGDLVHDGEEAHTLEGNNHINNEHTNEQSTGWCTPQLGQQEMGNTSQKNSVSISKGIDFPMGDEMLKRDRHQMGSSIKMENNSLWGSAHIVEQNRRSDDGGERQMDRNTNDAQTSNNNRESLIESFLDHEEGNLYIHPFNLDNGSNSTSASLWECPPRKFVQSSNFNCLVSEEKQFENMMQVVEKLSQVSVVPCVEPRKRINNRFHRNASVGINGKEASLKLVGTTSGKLKKNFQVNHTCGGMSTKREERDNNRFEQNPKPRNNIPFEAERRDKTVRKKGSGGPRPRQRLHTGGPINGLGVKHPTAKRIGTKSTDAIHKDNAGESPLPGRKREKKRKKKKKRKEEEKEKEKKKIVKKKTISGQKKRSQSVKPPQHCEKIVSTKNQGKNKKENTHPVDASTVETDGTSRKVTPHVGNDTKEEVYQREREKTKGRNPPRGSGPSSKSSSLANHNYDLTWIEKDKKKKVKRNSCQIYHDKGNIKDEEKKTKVPSYAVLQMLIRKKTKKGLTDTDRGRKTVNRLTCNLNKWDVLRNVRQECVFSPERSSANFKVRSGCSVALCGAAPGGRTKKRGKTQKGAKGVKNVKGVKWDKCVSSGKRSALRKVEKERGDRMKDEILLERQDFFEYLDEEIDWWEDAPNREKQIRDDKESDNAKRVETNNQSRTTSPRDSHQEGGTPKTDSAPGGEDPPDRPITKGLETSPLSEIHTKMSTKRNIKKGEKRGPCDEAMKDGRRGTVISVPPPRSVLLAEFMQRSNVPDSTRCLGEGRQEVSPLEELIQKGRFHIEGEKERSIRGCADRGEWKDEPSERTSIGIEPERVHTVNSGRSDKIKWAEDPSAADSLDVDDVNNVERFHQTYYEDKLEFPLGGLSSDRRGRWDSALEQTTGGVPKDYVESGRSRQKGNDPNCGKFSFSLDLEKYVADHRINRISLKRSLFGGNQEGEHTSQYTSGCDTDGTECDGALGSDHMGEVLAETPPTRTVEQNEGSNAPPQRKRQITWSTEENNNRNVKSLFFKCNEREGMNVRERKSVTNEVKQDVPHFNGKKGAHPDEEEGKGYWSSPFGRATTDQNCSSLRVSEGGIELGSIVEDFFLSKIKGKKKKKKKKKNYLFRALSVNDIYGSFFPKSRGCASFGEKGDGCKGKHNLGGGSSYPHLLDRTKSLVFPPGRSDCGGGTLTQGVAIPNGGRSVITKMTHHPSILDEGSLFKKKKNPSGSSRPSVLLPMRGVVVQPSRVNIFRRSKSCSILKGNALERDCACDAAMGKSVGKSVWTGTMTASRTPVGESTNTGTAVKRSSLTCGKIPGKSHAIHKSVEKSVQTQTSGFLWSPCFLFESAVKE</sequence>
<evidence type="ECO:0000313" key="3">
    <source>
        <dbReference type="Proteomes" id="UP000092716"/>
    </source>
</evidence>
<feature type="compositionally biased region" description="Basic residues" evidence="1">
    <location>
        <begin position="1068"/>
        <end position="1081"/>
    </location>
</feature>
<feature type="compositionally biased region" description="Polar residues" evidence="1">
    <location>
        <begin position="766"/>
        <end position="792"/>
    </location>
</feature>
<feature type="compositionally biased region" description="Basic and acidic residues" evidence="1">
    <location>
        <begin position="1155"/>
        <end position="1170"/>
    </location>
</feature>
<feature type="region of interest" description="Disordered" evidence="1">
    <location>
        <begin position="334"/>
        <end position="413"/>
    </location>
</feature>
<feature type="region of interest" description="Disordered" evidence="1">
    <location>
        <begin position="247"/>
        <end position="284"/>
    </location>
</feature>
<feature type="region of interest" description="Disordered" evidence="1">
    <location>
        <begin position="1"/>
        <end position="22"/>
    </location>
</feature>
<dbReference type="KEGG" id="pcot:PCOAH_00001830"/>
<evidence type="ECO:0000256" key="1">
    <source>
        <dbReference type="SAM" id="MobiDB-lite"/>
    </source>
</evidence>
<feature type="region of interest" description="Disordered" evidence="1">
    <location>
        <begin position="978"/>
        <end position="1188"/>
    </location>
</feature>
<feature type="region of interest" description="Disordered" evidence="1">
    <location>
        <begin position="833"/>
        <end position="857"/>
    </location>
</feature>
<feature type="compositionally biased region" description="Basic residues" evidence="1">
    <location>
        <begin position="267"/>
        <end position="279"/>
    </location>
</feature>
<feature type="compositionally biased region" description="Basic residues" evidence="1">
    <location>
        <begin position="1013"/>
        <end position="1029"/>
    </location>
</feature>
<proteinExistence type="predicted"/>
<name>A0A1B1DSP5_9APIC</name>
<reference evidence="3" key="1">
    <citation type="submission" date="2016-06" db="EMBL/GenBank/DDBJ databases">
        <title>First high quality genome sequence of Plasmodium coatneyi using continuous long reads from single molecule, real-time sequencing.</title>
        <authorList>
            <person name="Chien J.-T."/>
            <person name="Pakala S.B."/>
            <person name="Geraldo J.A."/>
            <person name="Lapp S.A."/>
            <person name="Barnwell J.W."/>
            <person name="Kissinger J.C."/>
            <person name="Galinski M.R."/>
            <person name="Humphrey J.C."/>
        </authorList>
    </citation>
    <scope>NUCLEOTIDE SEQUENCE [LARGE SCALE GENOMIC DNA]</scope>
    <source>
        <strain evidence="3">Hackeri</strain>
    </source>
</reference>
<dbReference type="EMBL" id="CP016239">
    <property type="protein sequence ID" value="ANQ05816.1"/>
    <property type="molecule type" value="Genomic_DNA"/>
</dbReference>
<dbReference type="Proteomes" id="UP000092716">
    <property type="component" value="Chromosome 1"/>
</dbReference>
<feature type="compositionally biased region" description="Polar residues" evidence="1">
    <location>
        <begin position="1713"/>
        <end position="1726"/>
    </location>
</feature>
<feature type="compositionally biased region" description="Basic and acidic residues" evidence="1">
    <location>
        <begin position="984"/>
        <end position="998"/>
    </location>
</feature>
<feature type="compositionally biased region" description="Basic and acidic residues" evidence="1">
    <location>
        <begin position="1380"/>
        <end position="1395"/>
    </location>
</feature>
<dbReference type="RefSeq" id="XP_019912511.1">
    <property type="nucleotide sequence ID" value="XM_020057000.1"/>
</dbReference>
<feature type="region of interest" description="Disordered" evidence="1">
    <location>
        <begin position="1673"/>
        <end position="1738"/>
    </location>
</feature>
<dbReference type="OrthoDB" id="372732at2759"/>